<comment type="caution">
    <text evidence="1">The sequence shown here is derived from an EMBL/GenBank/DDBJ whole genome shotgun (WGS) entry which is preliminary data.</text>
</comment>
<protein>
    <submittedName>
        <fullName evidence="1">Uncharacterized protein</fullName>
    </submittedName>
</protein>
<dbReference type="PATRIC" id="fig|362787.3.peg.2089"/>
<reference evidence="1 2" key="1">
    <citation type="journal article" date="2014" name="Mol. Biol. Evol.">
        <title>Massive expansion of Ubiquitination-related gene families within the Chlamydiae.</title>
        <authorList>
            <person name="Domman D."/>
            <person name="Collingro A."/>
            <person name="Lagkouvardos I."/>
            <person name="Gehre L."/>
            <person name="Weinmaier T."/>
            <person name="Rattei T."/>
            <person name="Subtil A."/>
            <person name="Horn M."/>
        </authorList>
    </citation>
    <scope>NUCLEOTIDE SEQUENCE [LARGE SCALE GENOMIC DNA]</scope>
    <source>
        <strain evidence="1 2">EI2</strain>
    </source>
</reference>
<evidence type="ECO:0000313" key="2">
    <source>
        <dbReference type="Proteomes" id="UP000031465"/>
    </source>
</evidence>
<proteinExistence type="predicted"/>
<dbReference type="Proteomes" id="UP000031465">
    <property type="component" value="Unassembled WGS sequence"/>
</dbReference>
<name>A0A0C1H720_9BACT</name>
<sequence length="199" mass="23292">MLNKWIYLFTILILGLYKPTYSLESESYYQVSREEHTFSTIFDMTWQKQPVGTVVKSVFHLTTEYDLYNRFGLYEAKGICRLISLGTFFSWGTAIDLFDIDNRLIGFIEGKFFTQEAAQFNFYNEAKKLIAIAILYPKDKQFKIVDPIYHHLIASLTYQKTDDNMDLIAIYKPKKIPAPYLKIFSAFACDANEYLIKID</sequence>
<dbReference type="AlphaFoldDB" id="A0A0C1H720"/>
<organism evidence="1 2">
    <name type="scientific">Candidatus Protochlamydia amoebophila</name>
    <dbReference type="NCBI Taxonomy" id="362787"/>
    <lineage>
        <taxon>Bacteria</taxon>
        <taxon>Pseudomonadati</taxon>
        <taxon>Chlamydiota</taxon>
        <taxon>Chlamydiia</taxon>
        <taxon>Parachlamydiales</taxon>
        <taxon>Parachlamydiaceae</taxon>
        <taxon>Candidatus Protochlamydia</taxon>
    </lineage>
</organism>
<gene>
    <name evidence="1" type="ORF">DB44_GE00160</name>
</gene>
<dbReference type="EMBL" id="JSAN01000150">
    <property type="protein sequence ID" value="KIC70718.1"/>
    <property type="molecule type" value="Genomic_DNA"/>
</dbReference>
<evidence type="ECO:0000313" key="1">
    <source>
        <dbReference type="EMBL" id="KIC70718.1"/>
    </source>
</evidence>
<accession>A0A0C1H720</accession>